<proteinExistence type="inferred from homology"/>
<dbReference type="Gene3D" id="3.40.309.10">
    <property type="entry name" value="Aldehyde Dehydrogenase, Chain A, domain 2"/>
    <property type="match status" value="1"/>
</dbReference>
<evidence type="ECO:0000313" key="6">
    <source>
        <dbReference type="EMBL" id="KKR33056.1"/>
    </source>
</evidence>
<dbReference type="Proteomes" id="UP000034539">
    <property type="component" value="Unassembled WGS sequence"/>
</dbReference>
<dbReference type="InterPro" id="IPR015590">
    <property type="entry name" value="Aldehyde_DH_dom"/>
</dbReference>
<dbReference type="PROSITE" id="PS00687">
    <property type="entry name" value="ALDEHYDE_DEHYDR_GLU"/>
    <property type="match status" value="1"/>
</dbReference>
<dbReference type="Pfam" id="PF00171">
    <property type="entry name" value="Aldedh"/>
    <property type="match status" value="1"/>
</dbReference>
<dbReference type="InterPro" id="IPR016160">
    <property type="entry name" value="Ald_DH_CS_CYS"/>
</dbReference>
<dbReference type="InterPro" id="IPR016163">
    <property type="entry name" value="Ald_DH_C"/>
</dbReference>
<dbReference type="SUPFAM" id="SSF53720">
    <property type="entry name" value="ALDH-like"/>
    <property type="match status" value="1"/>
</dbReference>
<evidence type="ECO:0000256" key="1">
    <source>
        <dbReference type="ARBA" id="ARBA00009986"/>
    </source>
</evidence>
<accession>A0A0G0Q6S7</accession>
<name>A0A0G0Q6S7_9BACT</name>
<gene>
    <name evidence="6" type="ORF">UT63_C0025G0033</name>
</gene>
<dbReference type="InterPro" id="IPR016162">
    <property type="entry name" value="Ald_DH_N"/>
</dbReference>
<protein>
    <submittedName>
        <fullName evidence="6">Glyceraldehyde-3-phosphate dehydrogenase (NADP+)</fullName>
    </submittedName>
</protein>
<keyword evidence="2 4" id="KW-0560">Oxidoreductase</keyword>
<dbReference type="PATRIC" id="fig|1618450.3.peg.670"/>
<dbReference type="FunFam" id="3.40.605.10:FF:000007">
    <property type="entry name" value="NAD/NADP-dependent betaine aldehyde dehydrogenase"/>
    <property type="match status" value="1"/>
</dbReference>
<evidence type="ECO:0000259" key="5">
    <source>
        <dbReference type="Pfam" id="PF00171"/>
    </source>
</evidence>
<dbReference type="InterPro" id="IPR051020">
    <property type="entry name" value="ALDH-related_metabolic_enz"/>
</dbReference>
<evidence type="ECO:0000256" key="3">
    <source>
        <dbReference type="PROSITE-ProRule" id="PRU10007"/>
    </source>
</evidence>
<evidence type="ECO:0000313" key="7">
    <source>
        <dbReference type="Proteomes" id="UP000034539"/>
    </source>
</evidence>
<feature type="active site" evidence="3">
    <location>
        <position position="265"/>
    </location>
</feature>
<dbReference type="InterPro" id="IPR029510">
    <property type="entry name" value="Ald_DH_CS_GLU"/>
</dbReference>
<dbReference type="PROSITE" id="PS00070">
    <property type="entry name" value="ALDEHYDE_DEHYDR_CYS"/>
    <property type="match status" value="1"/>
</dbReference>
<dbReference type="InterPro" id="IPR016161">
    <property type="entry name" value="Ald_DH/histidinol_DH"/>
</dbReference>
<dbReference type="PANTHER" id="PTHR42991">
    <property type="entry name" value="ALDEHYDE DEHYDROGENASE"/>
    <property type="match status" value="1"/>
</dbReference>
<reference evidence="6 7" key="1">
    <citation type="journal article" date="2015" name="Nature">
        <title>rRNA introns, odd ribosomes, and small enigmatic genomes across a large radiation of phyla.</title>
        <authorList>
            <person name="Brown C.T."/>
            <person name="Hug L.A."/>
            <person name="Thomas B.C."/>
            <person name="Sharon I."/>
            <person name="Castelle C.J."/>
            <person name="Singh A."/>
            <person name="Wilkins M.J."/>
            <person name="Williams K.H."/>
            <person name="Banfield J.F."/>
        </authorList>
    </citation>
    <scope>NUCLEOTIDE SEQUENCE [LARGE SCALE GENOMIC DNA]</scope>
</reference>
<evidence type="ECO:0000256" key="2">
    <source>
        <dbReference type="ARBA" id="ARBA00023002"/>
    </source>
</evidence>
<sequence length="495" mass="53842">MPREFFEDLCKPSHPPIYKIFINGRWVLSRTGKMTDVISPLDGSVVGKIQVVDNTEIDEAIKIAHREQKTWEDIPLIKRVKILHLAADWLREHEHYLSVLLIKEIGKTVAEAKDEVVRSADMIDYFANEALNLRGEELSGDAFPGYDKDKLALVERVPLGVILAIAPFNYPVNLSVSKIAPALALGNAVIFKPATQGSISALHMIEAFHKAGVPAGVLSALTGGGEEIGNYLVTHPGIDQISFTGSSDVGKEIATKAGMIPLLFECGGNNPALVLSDADLDLTSTEIVKGAFSYSGQRCTAIKYVLGLAPTIDALIPMVLDKTKKLIKMGDPRKEEMNLGPVISENAAINIEKRIVDAEEKGGEILTGGKREGYYIEPTVIDFGDKLPSVDLVKKETFGPVVSFIRVQNIADALEFINSSTYGLQASVFTKDEGTGIKVGQQINVGSVQLNNKPQRGPDHFPFLGIKSSGVGVQGIRYALEAYTRYKSIVFNKPQ</sequence>
<organism evidence="6 7">
    <name type="scientific">Candidatus Gottesmanbacteria bacterium GW2011_GWC2_39_8</name>
    <dbReference type="NCBI Taxonomy" id="1618450"/>
    <lineage>
        <taxon>Bacteria</taxon>
        <taxon>Candidatus Gottesmaniibacteriota</taxon>
    </lineage>
</organism>
<comment type="caution">
    <text evidence="6">The sequence shown here is derived from an EMBL/GenBank/DDBJ whole genome shotgun (WGS) entry which is preliminary data.</text>
</comment>
<dbReference type="AlphaFoldDB" id="A0A0G0Q6S7"/>
<feature type="domain" description="Aldehyde dehydrogenase" evidence="5">
    <location>
        <begin position="26"/>
        <end position="489"/>
    </location>
</feature>
<dbReference type="EMBL" id="LBXN01000025">
    <property type="protein sequence ID" value="KKR33056.1"/>
    <property type="molecule type" value="Genomic_DNA"/>
</dbReference>
<comment type="similarity">
    <text evidence="1 4">Belongs to the aldehyde dehydrogenase family.</text>
</comment>
<dbReference type="PANTHER" id="PTHR42991:SF1">
    <property type="entry name" value="ALDEHYDE DEHYDROGENASE"/>
    <property type="match status" value="1"/>
</dbReference>
<dbReference type="GO" id="GO:0008911">
    <property type="term" value="F:lactaldehyde dehydrogenase (NAD+) activity"/>
    <property type="evidence" value="ECO:0007669"/>
    <property type="project" value="TreeGrafter"/>
</dbReference>
<dbReference type="Gene3D" id="3.40.605.10">
    <property type="entry name" value="Aldehyde Dehydrogenase, Chain A, domain 1"/>
    <property type="match status" value="1"/>
</dbReference>
<evidence type="ECO:0000256" key="4">
    <source>
        <dbReference type="RuleBase" id="RU003345"/>
    </source>
</evidence>